<reference evidence="1 2" key="1">
    <citation type="journal article" date="2024" name="BMC Biol.">
        <title>Comparative genomics of Ascetosporea gives new insight into the evolutionary basis for animal parasitism in Rhizaria.</title>
        <authorList>
            <person name="Hiltunen Thoren M."/>
            <person name="Onut-Brannstrom I."/>
            <person name="Alfjorden A."/>
            <person name="Peckova H."/>
            <person name="Swords F."/>
            <person name="Hooper C."/>
            <person name="Holzer A.S."/>
            <person name="Bass D."/>
            <person name="Burki F."/>
        </authorList>
    </citation>
    <scope>NUCLEOTIDE SEQUENCE [LARGE SCALE GENOMIC DNA]</scope>
    <source>
        <strain evidence="1">20-A016</strain>
    </source>
</reference>
<dbReference type="SUPFAM" id="SSF64005">
    <property type="entry name" value="Undecaprenyl diphosphate synthase"/>
    <property type="match status" value="1"/>
</dbReference>
<evidence type="ECO:0008006" key="3">
    <source>
        <dbReference type="Google" id="ProtNLM"/>
    </source>
</evidence>
<evidence type="ECO:0000313" key="2">
    <source>
        <dbReference type="Proteomes" id="UP001439008"/>
    </source>
</evidence>
<gene>
    <name evidence="1" type="ORF">MHBO_000546</name>
</gene>
<dbReference type="Proteomes" id="UP001439008">
    <property type="component" value="Unassembled WGS sequence"/>
</dbReference>
<sequence>MIAAAIAAILYQVIAILKIANRFCETITKIWRSIKINYLFPMNEAEFKNKVSAFKKSPTHIAISFQKKEDFVGDFDNLAKSILILQKTGLAHLTLFCNDNSEKINSNEIMKNFGRFLEIFLEDIKEESYENKTFCLKIGKRFLRLNEMEIFLLSKSESDNAVTLAIRNVCSEKEGLNLSDYDSLKHKSYFRKQILKLFPGLKELDILINVNMDRTLSNFPPWLLMNCQMTWATNIKYVDMHFVLEVLQKFSNTKSNFGE</sequence>
<dbReference type="Gene3D" id="3.40.1180.10">
    <property type="entry name" value="Decaprenyl diphosphate synthase-like"/>
    <property type="match status" value="1"/>
</dbReference>
<protein>
    <recommendedName>
        <fullName evidence="3">Ditrans,polycis-polyprenyl diphosphate synthase ((2E,6E)-farnesyldiphosphate specific)</fullName>
    </recommendedName>
</protein>
<name>A0ABV2AG32_9EUKA</name>
<comment type="caution">
    <text evidence="1">The sequence shown here is derived from an EMBL/GenBank/DDBJ whole genome shotgun (WGS) entry which is preliminary data.</text>
</comment>
<proteinExistence type="predicted"/>
<organism evidence="1 2">
    <name type="scientific">Bonamia ostreae</name>
    <dbReference type="NCBI Taxonomy" id="126728"/>
    <lineage>
        <taxon>Eukaryota</taxon>
        <taxon>Sar</taxon>
        <taxon>Rhizaria</taxon>
        <taxon>Endomyxa</taxon>
        <taxon>Ascetosporea</taxon>
        <taxon>Haplosporida</taxon>
        <taxon>Bonamia</taxon>
    </lineage>
</organism>
<evidence type="ECO:0000313" key="1">
    <source>
        <dbReference type="EMBL" id="MES1918602.1"/>
    </source>
</evidence>
<dbReference type="EMBL" id="JBDODL010000092">
    <property type="protein sequence ID" value="MES1918602.1"/>
    <property type="molecule type" value="Genomic_DNA"/>
</dbReference>
<dbReference type="InterPro" id="IPR036424">
    <property type="entry name" value="UPP_synth-like_sf"/>
</dbReference>
<accession>A0ABV2AG32</accession>
<keyword evidence="2" id="KW-1185">Reference proteome</keyword>